<organism evidence="2 3">
    <name type="scientific">Batillaria attramentaria</name>
    <dbReference type="NCBI Taxonomy" id="370345"/>
    <lineage>
        <taxon>Eukaryota</taxon>
        <taxon>Metazoa</taxon>
        <taxon>Spiralia</taxon>
        <taxon>Lophotrochozoa</taxon>
        <taxon>Mollusca</taxon>
        <taxon>Gastropoda</taxon>
        <taxon>Caenogastropoda</taxon>
        <taxon>Sorbeoconcha</taxon>
        <taxon>Cerithioidea</taxon>
        <taxon>Batillariidae</taxon>
        <taxon>Batillaria</taxon>
    </lineage>
</organism>
<sequence length="130" mass="15056">MNYTRQLSKSDTDIVTFSSGLNFRQRVSEEPARFYSARNLHGVNFEDSLEGFIVSKGSFEEVYQFDSKCLSGQCRGKCSKCRKDDTHPQTVEDPKPKPVSNVNQHRPLRRTRSWEYVYIPNLPYVPEVSD</sequence>
<dbReference type="AlphaFoldDB" id="A0ABD0JHM0"/>
<evidence type="ECO:0000313" key="2">
    <source>
        <dbReference type="EMBL" id="KAK7474439.1"/>
    </source>
</evidence>
<feature type="compositionally biased region" description="Basic and acidic residues" evidence="1">
    <location>
        <begin position="81"/>
        <end position="96"/>
    </location>
</feature>
<comment type="caution">
    <text evidence="2">The sequence shown here is derived from an EMBL/GenBank/DDBJ whole genome shotgun (WGS) entry which is preliminary data.</text>
</comment>
<feature type="region of interest" description="Disordered" evidence="1">
    <location>
        <begin position="80"/>
        <end position="106"/>
    </location>
</feature>
<proteinExistence type="predicted"/>
<name>A0ABD0JHM0_9CAEN</name>
<evidence type="ECO:0000313" key="3">
    <source>
        <dbReference type="Proteomes" id="UP001519460"/>
    </source>
</evidence>
<keyword evidence="3" id="KW-1185">Reference proteome</keyword>
<dbReference type="Proteomes" id="UP001519460">
    <property type="component" value="Unassembled WGS sequence"/>
</dbReference>
<gene>
    <name evidence="2" type="ORF">BaRGS_00034322</name>
</gene>
<evidence type="ECO:0000256" key="1">
    <source>
        <dbReference type="SAM" id="MobiDB-lite"/>
    </source>
</evidence>
<protein>
    <submittedName>
        <fullName evidence="2">Uncharacterized protein</fullName>
    </submittedName>
</protein>
<reference evidence="2 3" key="1">
    <citation type="journal article" date="2023" name="Sci. Data">
        <title>Genome assembly of the Korean intertidal mud-creeper Batillaria attramentaria.</title>
        <authorList>
            <person name="Patra A.K."/>
            <person name="Ho P.T."/>
            <person name="Jun S."/>
            <person name="Lee S.J."/>
            <person name="Kim Y."/>
            <person name="Won Y.J."/>
        </authorList>
    </citation>
    <scope>NUCLEOTIDE SEQUENCE [LARGE SCALE GENOMIC DNA]</scope>
    <source>
        <strain evidence="2">Wonlab-2016</strain>
    </source>
</reference>
<accession>A0ABD0JHM0</accession>
<dbReference type="EMBL" id="JACVVK020000437">
    <property type="protein sequence ID" value="KAK7474439.1"/>
    <property type="molecule type" value="Genomic_DNA"/>
</dbReference>